<evidence type="ECO:0000256" key="4">
    <source>
        <dbReference type="ARBA" id="ARBA00020837"/>
    </source>
</evidence>
<gene>
    <name evidence="11" type="ORF">SAMN02746089_02768</name>
</gene>
<dbReference type="Pfam" id="PF06130">
    <property type="entry name" value="PTAC"/>
    <property type="match status" value="1"/>
</dbReference>
<dbReference type="PANTHER" id="PTHR39453:SF1">
    <property type="entry name" value="PHOSPHATE PROPANOYLTRANSFERASE"/>
    <property type="match status" value="1"/>
</dbReference>
<dbReference type="STRING" id="1121256.SAMN02746089_02768"/>
<proteinExistence type="inferred from homology"/>
<dbReference type="InterPro" id="IPR008300">
    <property type="entry name" value="PTAC"/>
</dbReference>
<evidence type="ECO:0000256" key="2">
    <source>
        <dbReference type="ARBA" id="ARBA00007342"/>
    </source>
</evidence>
<evidence type="ECO:0000256" key="8">
    <source>
        <dbReference type="ARBA" id="ARBA00023315"/>
    </source>
</evidence>
<comment type="similarity">
    <text evidence="2 10">Belongs to the PduL family.</text>
</comment>
<keyword evidence="8 10" id="KW-0012">Acyltransferase</keyword>
<name>A0A1M5FKQ9_9THEO</name>
<comment type="cofactor">
    <cofactor evidence="1">
        <name>Zn(2+)</name>
        <dbReference type="ChEBI" id="CHEBI:29105"/>
    </cofactor>
</comment>
<dbReference type="GO" id="GO:0051144">
    <property type="term" value="P:1,2-propanediol catabolic process"/>
    <property type="evidence" value="ECO:0007669"/>
    <property type="project" value="UniProtKB-UniPathway"/>
</dbReference>
<accession>A0A1M5FKQ9</accession>
<dbReference type="GO" id="GO:0016747">
    <property type="term" value="F:acyltransferase activity, transferring groups other than amino-acyl groups"/>
    <property type="evidence" value="ECO:0007669"/>
    <property type="project" value="InterPro"/>
</dbReference>
<dbReference type="GO" id="GO:0046872">
    <property type="term" value="F:metal ion binding"/>
    <property type="evidence" value="ECO:0007669"/>
    <property type="project" value="UniProtKB-KW"/>
</dbReference>
<evidence type="ECO:0000313" key="12">
    <source>
        <dbReference type="Proteomes" id="UP000184088"/>
    </source>
</evidence>
<dbReference type="PIRSF" id="PIRSF010130">
    <property type="entry name" value="PduL"/>
    <property type="match status" value="1"/>
</dbReference>
<evidence type="ECO:0000256" key="3">
    <source>
        <dbReference type="ARBA" id="ARBA00012206"/>
    </source>
</evidence>
<organism evidence="11 12">
    <name type="scientific">Caldanaerobius fijiensis DSM 17918</name>
    <dbReference type="NCBI Taxonomy" id="1121256"/>
    <lineage>
        <taxon>Bacteria</taxon>
        <taxon>Bacillati</taxon>
        <taxon>Bacillota</taxon>
        <taxon>Clostridia</taxon>
        <taxon>Thermoanaerobacterales</taxon>
        <taxon>Thermoanaerobacteraceae</taxon>
        <taxon>Caldanaerobius</taxon>
    </lineage>
</organism>
<dbReference type="PANTHER" id="PTHR39453">
    <property type="entry name" value="PHOSPHATE PROPANOYLTRANSFERASE"/>
    <property type="match status" value="1"/>
</dbReference>
<dbReference type="OrthoDB" id="9784365at2"/>
<sequence length="209" mass="23111">MEREELVRLITHLAIEELNKLQGIPVGVSARHVHLSREDLYKLFGEGATLHVRNMLMGDEFAAQETVVLIGPNLSTLEKVRVLGPVREKTQVELSKTDCFKLGIDAPVRPSGNISGSASIIIVGPKGVVKLEEGCIVANRHIHMTPEDAKRYGLKDNDIVKVRVRGEKGGILDNVQVRVSEKFRTEMHVDTDDANAMGIRCGDKVFICH</sequence>
<keyword evidence="6" id="KW-0479">Metal-binding</keyword>
<keyword evidence="5 10" id="KW-0808">Transferase</keyword>
<evidence type="ECO:0000256" key="5">
    <source>
        <dbReference type="ARBA" id="ARBA00022679"/>
    </source>
</evidence>
<comment type="catalytic activity">
    <reaction evidence="9 10">
        <text>propanoyl-CoA + phosphate = propanoyl phosphate + CoA</text>
        <dbReference type="Rhea" id="RHEA:28046"/>
        <dbReference type="ChEBI" id="CHEBI:43474"/>
        <dbReference type="ChEBI" id="CHEBI:57287"/>
        <dbReference type="ChEBI" id="CHEBI:57392"/>
        <dbReference type="ChEBI" id="CHEBI:58933"/>
        <dbReference type="EC" id="2.3.1.222"/>
    </reaction>
</comment>
<evidence type="ECO:0000256" key="6">
    <source>
        <dbReference type="ARBA" id="ARBA00022723"/>
    </source>
</evidence>
<protein>
    <recommendedName>
        <fullName evidence="4 10">Phosphate propanoyltransferase</fullName>
        <ecNumber evidence="3 10">2.3.1.222</ecNumber>
    </recommendedName>
</protein>
<comment type="function">
    <text evidence="10">Involved in 1,2-propanediol (1,2-PD) degradation by catalyzing the conversion of propanoyl-CoA to propanoyl-phosphate.</text>
</comment>
<dbReference type="NCBIfam" id="NF011652">
    <property type="entry name" value="PRK15070.1"/>
    <property type="match status" value="1"/>
</dbReference>
<evidence type="ECO:0000256" key="10">
    <source>
        <dbReference type="PIRNR" id="PIRNR010130"/>
    </source>
</evidence>
<dbReference type="EC" id="2.3.1.222" evidence="3 10"/>
<reference evidence="11 12" key="1">
    <citation type="submission" date="2016-11" db="EMBL/GenBank/DDBJ databases">
        <authorList>
            <person name="Jaros S."/>
            <person name="Januszkiewicz K."/>
            <person name="Wedrychowicz H."/>
        </authorList>
    </citation>
    <scope>NUCLEOTIDE SEQUENCE [LARGE SCALE GENOMIC DNA]</scope>
    <source>
        <strain evidence="11 12">DSM 17918</strain>
    </source>
</reference>
<dbReference type="SUPFAM" id="SSF50692">
    <property type="entry name" value="ADC-like"/>
    <property type="match status" value="1"/>
</dbReference>
<evidence type="ECO:0000256" key="1">
    <source>
        <dbReference type="ARBA" id="ARBA00001947"/>
    </source>
</evidence>
<evidence type="ECO:0000256" key="9">
    <source>
        <dbReference type="ARBA" id="ARBA00047589"/>
    </source>
</evidence>
<comment type="pathway">
    <text evidence="10">Polyol metabolism; 1,2-propanediol degradation.</text>
</comment>
<evidence type="ECO:0000256" key="7">
    <source>
        <dbReference type="ARBA" id="ARBA00022833"/>
    </source>
</evidence>
<dbReference type="InterPro" id="IPR009010">
    <property type="entry name" value="Asp_de-COase-like_dom_sf"/>
</dbReference>
<dbReference type="Proteomes" id="UP000184088">
    <property type="component" value="Unassembled WGS sequence"/>
</dbReference>
<evidence type="ECO:0000313" key="11">
    <source>
        <dbReference type="EMBL" id="SHF91722.1"/>
    </source>
</evidence>
<dbReference type="EMBL" id="FQVH01000067">
    <property type="protein sequence ID" value="SHF91722.1"/>
    <property type="molecule type" value="Genomic_DNA"/>
</dbReference>
<dbReference type="AlphaFoldDB" id="A0A1M5FKQ9"/>
<keyword evidence="7" id="KW-0862">Zinc</keyword>
<dbReference type="UniPathway" id="UPA00621"/>
<keyword evidence="12" id="KW-1185">Reference proteome</keyword>
<dbReference type="RefSeq" id="WP_073346622.1">
    <property type="nucleotide sequence ID" value="NZ_FQVH01000067.1"/>
</dbReference>